<evidence type="ECO:0000313" key="1">
    <source>
        <dbReference type="EMBL" id="CBI29501.3"/>
    </source>
</evidence>
<dbReference type="AlphaFoldDB" id="D7TG78"/>
<protein>
    <submittedName>
        <fullName evidence="1">Uncharacterized protein</fullName>
    </submittedName>
</protein>
<dbReference type="PaxDb" id="29760-VIT_00s0299g00090.t01"/>
<reference evidence="2" key="1">
    <citation type="journal article" date="2007" name="Nature">
        <title>The grapevine genome sequence suggests ancestral hexaploidization in major angiosperm phyla.</title>
        <authorList>
            <consortium name="The French-Italian Public Consortium for Grapevine Genome Characterization."/>
            <person name="Jaillon O."/>
            <person name="Aury J.-M."/>
            <person name="Noel B."/>
            <person name="Policriti A."/>
            <person name="Clepet C."/>
            <person name="Casagrande A."/>
            <person name="Choisne N."/>
            <person name="Aubourg S."/>
            <person name="Vitulo N."/>
            <person name="Jubin C."/>
            <person name="Vezzi A."/>
            <person name="Legeai F."/>
            <person name="Hugueney P."/>
            <person name="Dasilva C."/>
            <person name="Horner D."/>
            <person name="Mica E."/>
            <person name="Jublot D."/>
            <person name="Poulain J."/>
            <person name="Bruyere C."/>
            <person name="Billault A."/>
            <person name="Segurens B."/>
            <person name="Gouyvenoux M."/>
            <person name="Ugarte E."/>
            <person name="Cattonaro F."/>
            <person name="Anthouard V."/>
            <person name="Vico V."/>
            <person name="Del Fabbro C."/>
            <person name="Alaux M."/>
            <person name="Di Gaspero G."/>
            <person name="Dumas V."/>
            <person name="Felice N."/>
            <person name="Paillard S."/>
            <person name="Juman I."/>
            <person name="Moroldo M."/>
            <person name="Scalabrin S."/>
            <person name="Canaguier A."/>
            <person name="Le Clainche I."/>
            <person name="Malacrida G."/>
            <person name="Durand E."/>
            <person name="Pesole G."/>
            <person name="Laucou V."/>
            <person name="Chatelet P."/>
            <person name="Merdinoglu D."/>
            <person name="Delledonne M."/>
            <person name="Pezzotti M."/>
            <person name="Lecharny A."/>
            <person name="Scarpelli C."/>
            <person name="Artiguenave F."/>
            <person name="Pe M.E."/>
            <person name="Valle G."/>
            <person name="Morgante M."/>
            <person name="Caboche M."/>
            <person name="Adam-Blondon A.-F."/>
            <person name="Weissenbach J."/>
            <person name="Quetier F."/>
            <person name="Wincker P."/>
        </authorList>
    </citation>
    <scope>NUCLEOTIDE SEQUENCE [LARGE SCALE GENOMIC DNA]</scope>
    <source>
        <strain evidence="2">cv. Pinot noir / PN40024</strain>
    </source>
</reference>
<dbReference type="EMBL" id="FN595789">
    <property type="protein sequence ID" value="CBI29501.3"/>
    <property type="molecule type" value="Genomic_DNA"/>
</dbReference>
<name>D7TG78_VITVI</name>
<evidence type="ECO:0000313" key="2">
    <source>
        <dbReference type="Proteomes" id="UP000009183"/>
    </source>
</evidence>
<dbReference type="HOGENOM" id="CLU_3427241_0_0_1"/>
<dbReference type="Proteomes" id="UP000009183">
    <property type="component" value="Unassembled WGS sequence, unordered"/>
</dbReference>
<sequence length="21" mass="2422">MMGTAHNCMPIFSVVWELKNL</sequence>
<accession>D7TG78</accession>
<proteinExistence type="predicted"/>
<dbReference type="InParanoid" id="D7TG78"/>
<organism evidence="1 2">
    <name type="scientific">Vitis vinifera</name>
    <name type="common">Grape</name>
    <dbReference type="NCBI Taxonomy" id="29760"/>
    <lineage>
        <taxon>Eukaryota</taxon>
        <taxon>Viridiplantae</taxon>
        <taxon>Streptophyta</taxon>
        <taxon>Embryophyta</taxon>
        <taxon>Tracheophyta</taxon>
        <taxon>Spermatophyta</taxon>
        <taxon>Magnoliopsida</taxon>
        <taxon>eudicotyledons</taxon>
        <taxon>Gunneridae</taxon>
        <taxon>Pentapetalae</taxon>
        <taxon>rosids</taxon>
        <taxon>Vitales</taxon>
        <taxon>Vitaceae</taxon>
        <taxon>Viteae</taxon>
        <taxon>Vitis</taxon>
    </lineage>
</organism>
<keyword evidence="2" id="KW-1185">Reference proteome</keyword>
<gene>
    <name evidence="1" type="ORF">VIT_00s0299g00090</name>
</gene>